<evidence type="ECO:0000313" key="1">
    <source>
        <dbReference type="EMBL" id="SFD68916.1"/>
    </source>
</evidence>
<dbReference type="AlphaFoldDB" id="A0A1I1UDJ8"/>
<dbReference type="EMBL" id="FOMX01000003">
    <property type="protein sequence ID" value="SFD68916.1"/>
    <property type="molecule type" value="Genomic_DNA"/>
</dbReference>
<organism evidence="1 2">
    <name type="scientific">Nannocystis exedens</name>
    <dbReference type="NCBI Taxonomy" id="54"/>
    <lineage>
        <taxon>Bacteria</taxon>
        <taxon>Pseudomonadati</taxon>
        <taxon>Myxococcota</taxon>
        <taxon>Polyangia</taxon>
        <taxon>Nannocystales</taxon>
        <taxon>Nannocystaceae</taxon>
        <taxon>Nannocystis</taxon>
    </lineage>
</organism>
<reference evidence="2" key="1">
    <citation type="submission" date="2016-10" db="EMBL/GenBank/DDBJ databases">
        <authorList>
            <person name="Varghese N."/>
            <person name="Submissions S."/>
        </authorList>
    </citation>
    <scope>NUCLEOTIDE SEQUENCE [LARGE SCALE GENOMIC DNA]</scope>
    <source>
        <strain evidence="2">ATCC 25963</strain>
    </source>
</reference>
<protein>
    <submittedName>
        <fullName evidence="1">Uncharacterized protein</fullName>
    </submittedName>
</protein>
<keyword evidence="2" id="KW-1185">Reference proteome</keyword>
<dbReference type="STRING" id="54.SAMN02745121_01172"/>
<evidence type="ECO:0000313" key="2">
    <source>
        <dbReference type="Proteomes" id="UP000199400"/>
    </source>
</evidence>
<sequence>MKMLERACGRRGISARDALELLVPHWRDMGAVIDVDGALMLA</sequence>
<dbReference type="Proteomes" id="UP000199400">
    <property type="component" value="Unassembled WGS sequence"/>
</dbReference>
<dbReference type="RefSeq" id="WP_256254019.1">
    <property type="nucleotide sequence ID" value="NZ_FOMX01000003.1"/>
</dbReference>
<name>A0A1I1UDJ8_9BACT</name>
<accession>A0A1I1UDJ8</accession>
<proteinExistence type="predicted"/>
<gene>
    <name evidence="1" type="ORF">SAMN02745121_01172</name>
</gene>